<dbReference type="EMBL" id="CP046235">
    <property type="protein sequence ID" value="WFD47954.1"/>
    <property type="molecule type" value="Genomic_DNA"/>
</dbReference>
<gene>
    <name evidence="9" type="ORF">GLX27_002619</name>
</gene>
<feature type="region of interest" description="Disordered" evidence="5">
    <location>
        <begin position="620"/>
        <end position="738"/>
    </location>
</feature>
<keyword evidence="4" id="KW-0175">Coiled coil</keyword>
<feature type="region of interest" description="Disordered" evidence="5">
    <location>
        <begin position="302"/>
        <end position="329"/>
    </location>
</feature>
<feature type="region of interest" description="Disordered" evidence="5">
    <location>
        <begin position="517"/>
        <end position="543"/>
    </location>
</feature>
<evidence type="ECO:0008006" key="11">
    <source>
        <dbReference type="Google" id="ProtNLM"/>
    </source>
</evidence>
<feature type="domain" description="HTH myb-type" evidence="8">
    <location>
        <begin position="574"/>
        <end position="621"/>
    </location>
</feature>
<dbReference type="SUPFAM" id="SSF46689">
    <property type="entry name" value="Homeodomain-like"/>
    <property type="match status" value="1"/>
</dbReference>
<dbReference type="CDD" id="cd00167">
    <property type="entry name" value="SANT"/>
    <property type="match status" value="1"/>
</dbReference>
<feature type="coiled-coil region" evidence="4">
    <location>
        <begin position="263"/>
        <end position="290"/>
    </location>
</feature>
<dbReference type="Proteomes" id="UP000818624">
    <property type="component" value="Chromosome 2"/>
</dbReference>
<dbReference type="SMART" id="SM00717">
    <property type="entry name" value="SANT"/>
    <property type="match status" value="1"/>
</dbReference>
<dbReference type="InterPro" id="IPR009057">
    <property type="entry name" value="Homeodomain-like_sf"/>
</dbReference>
<name>A0ABY8ER03_MALFU</name>
<dbReference type="InterPro" id="IPR001005">
    <property type="entry name" value="SANT/Myb"/>
</dbReference>
<feature type="region of interest" description="Disordered" evidence="5">
    <location>
        <begin position="376"/>
        <end position="416"/>
    </location>
</feature>
<evidence type="ECO:0000259" key="7">
    <source>
        <dbReference type="PROSITE" id="PS51293"/>
    </source>
</evidence>
<feature type="region of interest" description="Disordered" evidence="5">
    <location>
        <begin position="1"/>
        <end position="63"/>
    </location>
</feature>
<evidence type="ECO:0000256" key="2">
    <source>
        <dbReference type="ARBA" id="ARBA00023125"/>
    </source>
</evidence>
<evidence type="ECO:0000256" key="4">
    <source>
        <dbReference type="SAM" id="Coils"/>
    </source>
</evidence>
<feature type="compositionally biased region" description="Low complexity" evidence="5">
    <location>
        <begin position="226"/>
        <end position="250"/>
    </location>
</feature>
<dbReference type="InterPro" id="IPR017884">
    <property type="entry name" value="SANT_dom"/>
</dbReference>
<feature type="region of interest" description="Disordered" evidence="5">
    <location>
        <begin position="200"/>
        <end position="261"/>
    </location>
</feature>
<keyword evidence="2" id="KW-0238">DNA-binding</keyword>
<comment type="subcellular location">
    <subcellularLocation>
        <location evidence="1">Nucleus</location>
    </subcellularLocation>
</comment>
<dbReference type="InterPro" id="IPR051651">
    <property type="entry name" value="DMTF1_DNA-bind_reg"/>
</dbReference>
<feature type="compositionally biased region" description="Basic residues" evidence="5">
    <location>
        <begin position="710"/>
        <end position="720"/>
    </location>
</feature>
<dbReference type="Pfam" id="PF00249">
    <property type="entry name" value="Myb_DNA-binding"/>
    <property type="match status" value="1"/>
</dbReference>
<keyword evidence="3" id="KW-0539">Nucleus</keyword>
<feature type="region of interest" description="Disordered" evidence="5">
    <location>
        <begin position="438"/>
        <end position="457"/>
    </location>
</feature>
<organism evidence="9 10">
    <name type="scientific">Malassezia furfur</name>
    <name type="common">Pityriasis versicolor infection agent</name>
    <name type="synonym">Pityrosporum furfur</name>
    <dbReference type="NCBI Taxonomy" id="55194"/>
    <lineage>
        <taxon>Eukaryota</taxon>
        <taxon>Fungi</taxon>
        <taxon>Dikarya</taxon>
        <taxon>Basidiomycota</taxon>
        <taxon>Ustilaginomycotina</taxon>
        <taxon>Malasseziomycetes</taxon>
        <taxon>Malasseziales</taxon>
        <taxon>Malasseziaceae</taxon>
        <taxon>Malassezia</taxon>
    </lineage>
</organism>
<keyword evidence="10" id="KW-1185">Reference proteome</keyword>
<feature type="compositionally biased region" description="Low complexity" evidence="5">
    <location>
        <begin position="673"/>
        <end position="682"/>
    </location>
</feature>
<dbReference type="PROSITE" id="PS51293">
    <property type="entry name" value="SANT"/>
    <property type="match status" value="1"/>
</dbReference>
<dbReference type="PANTHER" id="PTHR46380">
    <property type="entry name" value="CYCLIN-D-BINDING MYB-LIKE TRANSCRIPTION FACTOR 1"/>
    <property type="match status" value="1"/>
</dbReference>
<feature type="compositionally biased region" description="Low complexity" evidence="5">
    <location>
        <begin position="634"/>
        <end position="649"/>
    </location>
</feature>
<evidence type="ECO:0000259" key="8">
    <source>
        <dbReference type="PROSITE" id="PS51294"/>
    </source>
</evidence>
<dbReference type="PROSITE" id="PS50090">
    <property type="entry name" value="MYB_LIKE"/>
    <property type="match status" value="1"/>
</dbReference>
<dbReference type="PANTHER" id="PTHR46380:SF2">
    <property type="entry name" value="CYCLIN-D-BINDING MYB-LIKE TRANSCRIPTION FACTOR 1"/>
    <property type="match status" value="1"/>
</dbReference>
<dbReference type="PROSITE" id="PS51294">
    <property type="entry name" value="HTH_MYB"/>
    <property type="match status" value="1"/>
</dbReference>
<evidence type="ECO:0000256" key="3">
    <source>
        <dbReference type="ARBA" id="ARBA00023242"/>
    </source>
</evidence>
<feature type="compositionally biased region" description="Low complexity" evidence="5">
    <location>
        <begin position="438"/>
        <end position="453"/>
    </location>
</feature>
<protein>
    <recommendedName>
        <fullName evidence="11">Myb-like DNA-binding domain protein</fullName>
    </recommendedName>
</protein>
<accession>A0ABY8ER03</accession>
<feature type="domain" description="SANT" evidence="7">
    <location>
        <begin position="574"/>
        <end position="621"/>
    </location>
</feature>
<evidence type="ECO:0000256" key="1">
    <source>
        <dbReference type="ARBA" id="ARBA00004123"/>
    </source>
</evidence>
<reference evidence="9 10" key="1">
    <citation type="journal article" date="2020" name="Elife">
        <title>Loss of centromere function drives karyotype evolution in closely related Malassezia species.</title>
        <authorList>
            <person name="Sankaranarayanan S.R."/>
            <person name="Ianiri G."/>
            <person name="Coelho M.A."/>
            <person name="Reza M.H."/>
            <person name="Thimmappa B.C."/>
            <person name="Ganguly P."/>
            <person name="Vadnala R.N."/>
            <person name="Sun S."/>
            <person name="Siddharthan R."/>
            <person name="Tellgren-Roth C."/>
            <person name="Dawson T.L."/>
            <person name="Heitman J."/>
            <person name="Sanyal K."/>
        </authorList>
    </citation>
    <scope>NUCLEOTIDE SEQUENCE [LARGE SCALE GENOMIC DNA]</scope>
    <source>
        <strain evidence="9">CBS14141</strain>
    </source>
</reference>
<evidence type="ECO:0000256" key="5">
    <source>
        <dbReference type="SAM" id="MobiDB-lite"/>
    </source>
</evidence>
<feature type="domain" description="Myb-like" evidence="6">
    <location>
        <begin position="574"/>
        <end position="613"/>
    </location>
</feature>
<sequence length="738" mass="79041">MSTSEALARTDDPVAPPPRAAAGAHDDDRPSSGALQRSPRTPSPILGGGRAADEGDVHTTPGHLTFPHVGVGTMEQEMQLLTSIEDLDEADPLDHADDSLTTRALACAAALERDGAGAAEETPEPPAAMVRWPTPLTAQIRALVDRVQQQQASRTHLKHLVRVTRLASLSLLSSLRISYSHMLHAEREINSRLEVELHGSKSQSRMLSDMVSRASLSHDDERRAATTTTTTTTHKASPAAGDADAAAASSSPPPPPPPAAVERNKLLADKRFLRQRVHDAEAQVARLESELRALRPMLLRHPGDEAGSAAVSLPPSAPRTPRRQREAMMGDAKSEHLLLAARMLRTLRHATTNSPSSMATDTSPSKYKTDVYHAEAPPHTPRAHDALYPTTPKSAVPRPRVVTDERTLSARSEPSAPLSGIDELLYAAQSLRSADAPVGAAARADTPADASSPLHASPLHAWPSAPVFGSPKRRRVSTSYMDVDEELHPGPRAPYTPQRAAQEKLSALDVLADQAAAHEAPHAHGHRRSHSSSQAQLGASAWTPVATKTASASAVKARPVGGNQSPEKRLPYVRWSAEEDTKLRRAIKEHGQRWEHVARAVGTRSYHQCRQRYLLMRRKEAAANGTASPSKAGTPSAPRAPSRTPTRPTHAPHPTPFATAHAPGRAGDGEEGSSSSSSASSAHDTDARHALPPLTQPQFTSPTRYDRALPHPHAHAHHHPASSPQPFPHGRVGPALYS</sequence>
<evidence type="ECO:0000259" key="6">
    <source>
        <dbReference type="PROSITE" id="PS50090"/>
    </source>
</evidence>
<proteinExistence type="predicted"/>
<evidence type="ECO:0000313" key="9">
    <source>
        <dbReference type="EMBL" id="WFD47954.1"/>
    </source>
</evidence>
<dbReference type="Gene3D" id="1.10.10.60">
    <property type="entry name" value="Homeodomain-like"/>
    <property type="match status" value="1"/>
</dbReference>
<feature type="region of interest" description="Disordered" evidence="5">
    <location>
        <begin position="482"/>
        <end position="501"/>
    </location>
</feature>
<dbReference type="InterPro" id="IPR017930">
    <property type="entry name" value="Myb_dom"/>
</dbReference>
<evidence type="ECO:0000313" key="10">
    <source>
        <dbReference type="Proteomes" id="UP000818624"/>
    </source>
</evidence>